<keyword evidence="3" id="KW-1185">Reference proteome</keyword>
<proteinExistence type="predicted"/>
<sequence>MNRESRRVGFKTIFDLLKQKRTHLTLGVVFTLMPLGAGVILLSVFTMIDSDVPKVDYEQVNKNGQSTPATITKIVEQQNVTINDQHPSIISYKYSNGDKDIETQYRVLDPDKIRTLNVGDTIEVKYLSDSSIIPGLERFEFPIGFFLRILTPLLVIGLALLIFLYLRVRNEIDLYRRGEVRDAEIVSMTHTRGLPISGIGQGITVHYRYDTTRGQSILGESFTNDYSLLNSKKQGDLVKIFVSGDDESKSCLISKLDEVRNNWKIE</sequence>
<evidence type="ECO:0000313" key="2">
    <source>
        <dbReference type="EMBL" id="SHH27210.1"/>
    </source>
</evidence>
<dbReference type="EMBL" id="FQWQ01000002">
    <property type="protein sequence ID" value="SHH27210.1"/>
    <property type="molecule type" value="Genomic_DNA"/>
</dbReference>
<organism evidence="2 3">
    <name type="scientific">Chryseolinea serpens</name>
    <dbReference type="NCBI Taxonomy" id="947013"/>
    <lineage>
        <taxon>Bacteria</taxon>
        <taxon>Pseudomonadati</taxon>
        <taxon>Bacteroidota</taxon>
        <taxon>Cytophagia</taxon>
        <taxon>Cytophagales</taxon>
        <taxon>Fulvivirgaceae</taxon>
        <taxon>Chryseolinea</taxon>
    </lineage>
</organism>
<evidence type="ECO:0000256" key="1">
    <source>
        <dbReference type="SAM" id="Phobius"/>
    </source>
</evidence>
<dbReference type="OrthoDB" id="1339184at2"/>
<dbReference type="STRING" id="947013.SAMN04488109_3464"/>
<name>A0A1M5RLZ5_9BACT</name>
<feature type="transmembrane region" description="Helical" evidence="1">
    <location>
        <begin position="24"/>
        <end position="48"/>
    </location>
</feature>
<keyword evidence="1" id="KW-0472">Membrane</keyword>
<dbReference type="Proteomes" id="UP000184212">
    <property type="component" value="Unassembled WGS sequence"/>
</dbReference>
<accession>A0A1M5RLZ5</accession>
<feature type="transmembrane region" description="Helical" evidence="1">
    <location>
        <begin position="145"/>
        <end position="166"/>
    </location>
</feature>
<reference evidence="2 3" key="1">
    <citation type="submission" date="2016-11" db="EMBL/GenBank/DDBJ databases">
        <authorList>
            <person name="Jaros S."/>
            <person name="Januszkiewicz K."/>
            <person name="Wedrychowicz H."/>
        </authorList>
    </citation>
    <scope>NUCLEOTIDE SEQUENCE [LARGE SCALE GENOMIC DNA]</scope>
    <source>
        <strain evidence="2 3">DSM 24574</strain>
    </source>
</reference>
<evidence type="ECO:0000313" key="3">
    <source>
        <dbReference type="Proteomes" id="UP000184212"/>
    </source>
</evidence>
<keyword evidence="1" id="KW-1133">Transmembrane helix</keyword>
<protein>
    <recommendedName>
        <fullName evidence="4">DUF3592 domain-containing protein</fullName>
    </recommendedName>
</protein>
<evidence type="ECO:0008006" key="4">
    <source>
        <dbReference type="Google" id="ProtNLM"/>
    </source>
</evidence>
<dbReference type="RefSeq" id="WP_143164968.1">
    <property type="nucleotide sequence ID" value="NZ_FQWQ01000002.1"/>
</dbReference>
<gene>
    <name evidence="2" type="ORF">SAMN04488109_3464</name>
</gene>
<dbReference type="AlphaFoldDB" id="A0A1M5RLZ5"/>
<keyword evidence="1" id="KW-0812">Transmembrane</keyword>